<dbReference type="AlphaFoldDB" id="U3TCP4"/>
<dbReference type="SUPFAM" id="SSF54862">
    <property type="entry name" value="4Fe-4S ferredoxins"/>
    <property type="match status" value="1"/>
</dbReference>
<evidence type="ECO:0000259" key="3">
    <source>
        <dbReference type="PROSITE" id="PS50893"/>
    </source>
</evidence>
<dbReference type="InterPro" id="IPR003593">
    <property type="entry name" value="AAA+_ATPase"/>
</dbReference>
<dbReference type="PROSITE" id="PS00211">
    <property type="entry name" value="ABC_TRANSPORTER_1"/>
    <property type="match status" value="2"/>
</dbReference>
<dbReference type="InterPro" id="IPR013283">
    <property type="entry name" value="RLI1"/>
</dbReference>
<organism evidence="5 6">
    <name type="scientific">Aeropyrum camini SY1 = JCM 12091</name>
    <dbReference type="NCBI Taxonomy" id="1198449"/>
    <lineage>
        <taxon>Archaea</taxon>
        <taxon>Thermoproteota</taxon>
        <taxon>Thermoprotei</taxon>
        <taxon>Desulfurococcales</taxon>
        <taxon>Desulfurococcaceae</taxon>
        <taxon>Aeropyrum</taxon>
    </lineage>
</organism>
<reference evidence="5 6" key="1">
    <citation type="journal article" date="2013" name="Appl. Environ. Microbiol.">
        <title>Variation of the Virus-Related Elements within Syntenic Genomes of the Hyperthermophilic Archaeon Aeropyrum.</title>
        <authorList>
            <person name="Daifuku T."/>
            <person name="Yoshida T."/>
            <person name="Kitamura T."/>
            <person name="Kawaichi S."/>
            <person name="Inoue T."/>
            <person name="Nomura K."/>
            <person name="Yoshida Y."/>
            <person name="Kuno S."/>
            <person name="Sako Y."/>
        </authorList>
    </citation>
    <scope>NUCLEOTIDE SEQUENCE [LARGE SCALE GENOMIC DNA]</scope>
    <source>
        <strain evidence="5 6">SY1</strain>
    </source>
</reference>
<dbReference type="GO" id="GO:0005524">
    <property type="term" value="F:ATP binding"/>
    <property type="evidence" value="ECO:0007669"/>
    <property type="project" value="UniProtKB-KW"/>
</dbReference>
<dbReference type="KEGG" id="acj:ACAM_0717"/>
<dbReference type="PATRIC" id="fig|1198449.6.peg.723"/>
<evidence type="ECO:0000256" key="1">
    <source>
        <dbReference type="ARBA" id="ARBA00022741"/>
    </source>
</evidence>
<dbReference type="PROSITE" id="PS00198">
    <property type="entry name" value="4FE4S_FER_1"/>
    <property type="match status" value="1"/>
</dbReference>
<dbReference type="InterPro" id="IPR003439">
    <property type="entry name" value="ABC_transporter-like_ATP-bd"/>
</dbReference>
<dbReference type="GeneID" id="17110119"/>
<sequence length="615" mass="67782">MQGGLRLRLAVIDYDTCKPKKCSYECIAVCPVNKSGRGVAIEADTASRGKPVIYEDACIGCALCVKACPFDAIYIVNLPMELEEEAVHRYGVNGFKLFRLPIPRDGQVVGLLGRNGTGKTTALRILAGELKPNLGRVEGGEPGWDEILRRFRGSELQTYFKKLVDGKLRIAHKIQYVELVPRRLKGRVRDLLQRADERGIALELAQQVGLDRVLDRDVRQLSGGELQKMLIVAVLSRDANVYIFDEPSSYLDIRERMRMARLIAGAAKPGAYVLVVEHDLAVLDYVSDLVHILYGEPGAYGIVSKPYSTKEGINVFLQGYLPAENIRLRKEPILFRKPAPEAAPATAPGAGREASRRRIVGWTSLRVALDGFTLTSGEGALHGGEVIGVAGPNGIGKTTFVKTLAGVLKPAEGAVYPYVEDLRVSYKPQYISPESLPDATVEQVLKAANPSALAPGSWLNLELVKRMRLDKLLDRRVRTLSGGEMQKVAVAAALAREADVYLLDEPSAYLDVEERVGVARAIRRVVETREAAALVVEHDLMILDYVSDRIMLVSGEPGVRGHVDDPRPVKEGMNLLLQNLGVTVRKDEQTGRPRLNKEGSYLDRMQRARKLYYAV</sequence>
<dbReference type="SUPFAM" id="SSF52540">
    <property type="entry name" value="P-loop containing nucleoside triphosphate hydrolases"/>
    <property type="match status" value="2"/>
</dbReference>
<dbReference type="Gene3D" id="3.40.50.300">
    <property type="entry name" value="P-loop containing nucleotide triphosphate hydrolases"/>
    <property type="match status" value="2"/>
</dbReference>
<dbReference type="GO" id="GO:0016887">
    <property type="term" value="F:ATP hydrolysis activity"/>
    <property type="evidence" value="ECO:0007669"/>
    <property type="project" value="InterPro"/>
</dbReference>
<dbReference type="Pfam" id="PF04068">
    <property type="entry name" value="Fer4_RLI"/>
    <property type="match status" value="1"/>
</dbReference>
<feature type="domain" description="ABC transporter" evidence="3">
    <location>
        <begin position="73"/>
        <end position="319"/>
    </location>
</feature>
<dbReference type="Proteomes" id="UP000016887">
    <property type="component" value="Chromosome"/>
</dbReference>
<dbReference type="InterPro" id="IPR017900">
    <property type="entry name" value="4Fe4S_Fe_S_CS"/>
</dbReference>
<proteinExistence type="predicted"/>
<feature type="domain" description="ABC transporter" evidence="3">
    <location>
        <begin position="355"/>
        <end position="580"/>
    </location>
</feature>
<dbReference type="STRING" id="1198449.ACAM_0717"/>
<evidence type="ECO:0000313" key="5">
    <source>
        <dbReference type="EMBL" id="BAN90186.1"/>
    </source>
</evidence>
<keyword evidence="2" id="KW-0067">ATP-binding</keyword>
<evidence type="ECO:0000313" key="6">
    <source>
        <dbReference type="Proteomes" id="UP000016887"/>
    </source>
</evidence>
<gene>
    <name evidence="5" type="ORF">ACAM_0717</name>
</gene>
<dbReference type="eggNOG" id="arCOG00187">
    <property type="taxonomic scope" value="Archaea"/>
</dbReference>
<dbReference type="InterPro" id="IPR027417">
    <property type="entry name" value="P-loop_NTPase"/>
</dbReference>
<dbReference type="NCBIfam" id="NF009945">
    <property type="entry name" value="PRK13409.1"/>
    <property type="match status" value="1"/>
</dbReference>
<accession>U3TCP4</accession>
<dbReference type="PRINTS" id="PR01868">
    <property type="entry name" value="ABCEFAMILY"/>
</dbReference>
<dbReference type="PROSITE" id="PS50893">
    <property type="entry name" value="ABC_TRANSPORTER_2"/>
    <property type="match status" value="2"/>
</dbReference>
<feature type="domain" description="4Fe-4S ferredoxin-type" evidence="4">
    <location>
        <begin position="49"/>
        <end position="78"/>
    </location>
</feature>
<keyword evidence="1" id="KW-0547">Nucleotide-binding</keyword>
<protein>
    <submittedName>
        <fullName evidence="5">ATPase RIL</fullName>
    </submittedName>
</protein>
<evidence type="ECO:0000259" key="4">
    <source>
        <dbReference type="PROSITE" id="PS51379"/>
    </source>
</evidence>
<keyword evidence="6" id="KW-1185">Reference proteome</keyword>
<dbReference type="InterPro" id="IPR017896">
    <property type="entry name" value="4Fe4S_Fe-S-bd"/>
</dbReference>
<dbReference type="PANTHER" id="PTHR19248">
    <property type="entry name" value="ATP-BINDING TRANSPORT PROTEIN-RELATED"/>
    <property type="match status" value="1"/>
</dbReference>
<dbReference type="InterPro" id="IPR017871">
    <property type="entry name" value="ABC_transporter-like_CS"/>
</dbReference>
<dbReference type="FunFam" id="3.40.50.300:FF:000152">
    <property type="entry name" value="ATP-binding cassette, sub-family E, member 1"/>
    <property type="match status" value="1"/>
</dbReference>
<dbReference type="Pfam" id="PF00037">
    <property type="entry name" value="Fer4"/>
    <property type="match status" value="1"/>
</dbReference>
<dbReference type="InterPro" id="IPR007209">
    <property type="entry name" value="RNaseL-inhib-like_metal-bd_dom"/>
</dbReference>
<dbReference type="RefSeq" id="WP_022541459.1">
    <property type="nucleotide sequence ID" value="NC_022521.1"/>
</dbReference>
<dbReference type="SMART" id="SM00382">
    <property type="entry name" value="AAA"/>
    <property type="match status" value="2"/>
</dbReference>
<dbReference type="GO" id="GO:0016491">
    <property type="term" value="F:oxidoreductase activity"/>
    <property type="evidence" value="ECO:0007669"/>
    <property type="project" value="UniProtKB-ARBA"/>
</dbReference>
<evidence type="ECO:0000256" key="2">
    <source>
        <dbReference type="ARBA" id="ARBA00022840"/>
    </source>
</evidence>
<dbReference type="Pfam" id="PF00005">
    <property type="entry name" value="ABC_tran"/>
    <property type="match status" value="2"/>
</dbReference>
<name>U3TCP4_9CREN</name>
<dbReference type="EMBL" id="AP012489">
    <property type="protein sequence ID" value="BAN90186.1"/>
    <property type="molecule type" value="Genomic_DNA"/>
</dbReference>
<dbReference type="PROSITE" id="PS51379">
    <property type="entry name" value="4FE4S_FER_2"/>
    <property type="match status" value="1"/>
</dbReference>
<dbReference type="FunFam" id="3.40.50.300:FF:001546">
    <property type="entry name" value="RNase L inhibitor homolog"/>
    <property type="match status" value="1"/>
</dbReference>